<organism evidence="13">
    <name type="scientific">Gaeumannomyces tritici (strain R3-111a-1)</name>
    <name type="common">Wheat and barley take-all root rot fungus</name>
    <name type="synonym">Gaeumannomyces graminis var. tritici</name>
    <dbReference type="NCBI Taxonomy" id="644352"/>
    <lineage>
        <taxon>Eukaryota</taxon>
        <taxon>Fungi</taxon>
        <taxon>Dikarya</taxon>
        <taxon>Ascomycota</taxon>
        <taxon>Pezizomycotina</taxon>
        <taxon>Sordariomycetes</taxon>
        <taxon>Sordariomycetidae</taxon>
        <taxon>Magnaporthales</taxon>
        <taxon>Magnaporthaceae</taxon>
        <taxon>Gaeumannomyces</taxon>
    </lineage>
</organism>
<dbReference type="InterPro" id="IPR015500">
    <property type="entry name" value="Peptidase_S8_subtilisin-rel"/>
</dbReference>
<evidence type="ECO:0000256" key="10">
    <source>
        <dbReference type="SAM" id="SignalP"/>
    </source>
</evidence>
<dbReference type="VEuPathDB" id="FungiDB:GGTG_11828"/>
<keyword evidence="15" id="KW-1185">Reference proteome</keyword>
<dbReference type="InterPro" id="IPR010435">
    <property type="entry name" value="C5a/SBT2-like_Fn3"/>
</dbReference>
<dbReference type="GO" id="GO:0016020">
    <property type="term" value="C:membrane"/>
    <property type="evidence" value="ECO:0007669"/>
    <property type="project" value="InterPro"/>
</dbReference>
<dbReference type="PANTHER" id="PTHR43399">
    <property type="entry name" value="SUBTILISIN-RELATED"/>
    <property type="match status" value="1"/>
</dbReference>
<dbReference type="OrthoDB" id="10256524at2759"/>
<name>J3PEA5_GAET3</name>
<evidence type="ECO:0000313" key="14">
    <source>
        <dbReference type="EnsemblFungi" id="EJT70805"/>
    </source>
</evidence>
<evidence type="ECO:0000256" key="9">
    <source>
        <dbReference type="SAM" id="MobiDB-lite"/>
    </source>
</evidence>
<reference evidence="13" key="3">
    <citation type="submission" date="2010-09" db="EMBL/GenBank/DDBJ databases">
        <title>Annotation of Gaeumannomyces graminis var. tritici R3-111a-1.</title>
        <authorList>
            <consortium name="The Broad Institute Genome Sequencing Platform"/>
            <person name="Ma L.-J."/>
            <person name="Dead R."/>
            <person name="Young S.K."/>
            <person name="Zeng Q."/>
            <person name="Gargeya S."/>
            <person name="Fitzgerald M."/>
            <person name="Haas B."/>
            <person name="Abouelleil A."/>
            <person name="Alvarado L."/>
            <person name="Arachchi H.M."/>
            <person name="Berlin A."/>
            <person name="Brown A."/>
            <person name="Chapman S.B."/>
            <person name="Chen Z."/>
            <person name="Dunbar C."/>
            <person name="Freedman E."/>
            <person name="Gearin G."/>
            <person name="Gellesch M."/>
            <person name="Goldberg J."/>
            <person name="Griggs A."/>
            <person name="Gujja S."/>
            <person name="Heiman D."/>
            <person name="Howarth C."/>
            <person name="Larson L."/>
            <person name="Lui A."/>
            <person name="MacDonald P.J.P."/>
            <person name="Mehta T."/>
            <person name="Montmayeur A."/>
            <person name="Murphy C."/>
            <person name="Neiman D."/>
            <person name="Pearson M."/>
            <person name="Priest M."/>
            <person name="Roberts A."/>
            <person name="Saif S."/>
            <person name="Shea T."/>
            <person name="Shenoy N."/>
            <person name="Sisk P."/>
            <person name="Stolte C."/>
            <person name="Sykes S."/>
            <person name="Yandava C."/>
            <person name="Wortman J."/>
            <person name="Nusbaum C."/>
            <person name="Birren B."/>
        </authorList>
    </citation>
    <scope>NUCLEOTIDE SEQUENCE</scope>
    <source>
        <strain evidence="13">R3-111a-1</strain>
    </source>
</reference>
<dbReference type="Gene3D" id="3.40.50.200">
    <property type="entry name" value="Peptidase S8/S53 domain"/>
    <property type="match status" value="2"/>
</dbReference>
<reference evidence="13" key="2">
    <citation type="submission" date="2010-07" db="EMBL/GenBank/DDBJ databases">
        <authorList>
            <consortium name="The Broad Institute Genome Sequencing Platform"/>
            <consortium name="Broad Institute Genome Sequencing Center for Infectious Disease"/>
            <person name="Ma L.-J."/>
            <person name="Dead R."/>
            <person name="Young S."/>
            <person name="Zeng Q."/>
            <person name="Koehrsen M."/>
            <person name="Alvarado L."/>
            <person name="Berlin A."/>
            <person name="Chapman S.B."/>
            <person name="Chen Z."/>
            <person name="Freedman E."/>
            <person name="Gellesch M."/>
            <person name="Goldberg J."/>
            <person name="Griggs A."/>
            <person name="Gujja S."/>
            <person name="Heilman E.R."/>
            <person name="Heiman D."/>
            <person name="Hepburn T."/>
            <person name="Howarth C."/>
            <person name="Jen D."/>
            <person name="Larson L."/>
            <person name="Mehta T."/>
            <person name="Neiman D."/>
            <person name="Pearson M."/>
            <person name="Roberts A."/>
            <person name="Saif S."/>
            <person name="Shea T."/>
            <person name="Shenoy N."/>
            <person name="Sisk P."/>
            <person name="Stolte C."/>
            <person name="Sykes S."/>
            <person name="Walk T."/>
            <person name="White J."/>
            <person name="Yandava C."/>
            <person name="Haas B."/>
            <person name="Nusbaum C."/>
            <person name="Birren B."/>
        </authorList>
    </citation>
    <scope>NUCLEOTIDE SEQUENCE</scope>
    <source>
        <strain evidence="13">R3-111a-1</strain>
    </source>
</reference>
<evidence type="ECO:0000259" key="12">
    <source>
        <dbReference type="Pfam" id="PF06280"/>
    </source>
</evidence>
<dbReference type="InterPro" id="IPR034187">
    <property type="entry name" value="Peptidases_S8_5"/>
</dbReference>
<gene>
    <name evidence="14" type="primary">20352286</name>
    <name evidence="13" type="ORF">GGTG_11828</name>
</gene>
<dbReference type="InterPro" id="IPR000209">
    <property type="entry name" value="Peptidase_S8/S53_dom"/>
</dbReference>
<dbReference type="InterPro" id="IPR023828">
    <property type="entry name" value="Peptidase_S8_Ser-AS"/>
</dbReference>
<feature type="region of interest" description="Disordered" evidence="9">
    <location>
        <begin position="797"/>
        <end position="819"/>
    </location>
</feature>
<evidence type="ECO:0000256" key="7">
    <source>
        <dbReference type="PROSITE-ProRule" id="PRU01240"/>
    </source>
</evidence>
<dbReference type="STRING" id="644352.J3PEA5"/>
<evidence type="ECO:0000256" key="4">
    <source>
        <dbReference type="ARBA" id="ARBA00022801"/>
    </source>
</evidence>
<evidence type="ECO:0008006" key="16">
    <source>
        <dbReference type="Google" id="ProtNLM"/>
    </source>
</evidence>
<evidence type="ECO:0000256" key="8">
    <source>
        <dbReference type="RuleBase" id="RU003355"/>
    </source>
</evidence>
<dbReference type="EMBL" id="GL385401">
    <property type="protein sequence ID" value="EJT70805.1"/>
    <property type="molecule type" value="Genomic_DNA"/>
</dbReference>
<evidence type="ECO:0000313" key="13">
    <source>
        <dbReference type="EMBL" id="EJT70805.1"/>
    </source>
</evidence>
<sequence length="930" mass="98159">MRASGIFYALFAALRVSAQAVAAAPGAPSDLQVQGSYIVELETDGKMADFYQALSSTHGIKTKQRMTLGSSKIFNGASFKVLDAAGLDDAKLMNLIAATPAVRRVWPVRKVTLNIPKTEDVANHTAPAHAPGLRRRQDAPLDVDPKLSGDHFMPHLMTQIDKLHAKNITGKGFKIAMMDSGIDYTHPALGGCFGPGCLVEGGWDFVGDPPAGGEPQPDADPYDGCHGHGTHVAGTIAAQAKGNKYGFTGAAPDVKLWAYRTWNCASSGSNEILVAAFVRAYEDGADILQCSNGIYDNGGWEDEPWAHVAGRIAQTGVPVIISAGNSGGRGLFSASTPASGRGVQTVASVQNRMNPGFVSRGTYRTDAGSSRSRNQSATGESYGFYAGSPWPEETVTLPLWSIGNDTTSENDACSPLPDSTPDLSNKLVLLRVPGTRKCFPQDQGKNILAKGGKYIAYYAFSNNTWDAQFVYVDGIKGVTSVSPAQGAAWIEMLSRGFQVNVTIPKKADAPENMLLELEDNETGGYASSFTSWGPNWDLEPYPHVAAPGGHILSLYPVVMGSYRVMSGTSMASPLVAGLVALMGEARGGKLDGDLFGRIMSSTAKPLTWFDGKKASPGTLAPPAQGGAGLVQAYDAVFAKTVLDRRNIALNDSAHFVPDHEFTIQNVGPEEATYEVGHLRSLTMYTTVSTPAGDLPAGVPNPIADGAWAELTFFPETVTVPAGGSAKVKVTVAPPAAREGPNASRLPVYSGYVSVNSTRAEYLVMPYLGVVGSIHDKPVLLAGASYLANFGSPVPANTSYTLPPPDPKNQPSQRNDDGRFPNMLLTMGLGTRVLHVHVASLSDPARNRARTPTGVACVGEVAGAPLRFIANFSQRAYLSGLLNDGSILPAGSYKMVASALRISGDESVPGDWDVVETVPFSIQYSGGTAAR</sequence>
<feature type="signal peptide" evidence="10">
    <location>
        <begin position="1"/>
        <end position="18"/>
    </location>
</feature>
<evidence type="ECO:0000256" key="6">
    <source>
        <dbReference type="PIRSR" id="PIRSR615500-1"/>
    </source>
</evidence>
<dbReference type="EnsemblFungi" id="EJT70805">
    <property type="protein sequence ID" value="EJT70805"/>
    <property type="gene ID" value="GGTG_11828"/>
</dbReference>
<dbReference type="GO" id="GO:0006508">
    <property type="term" value="P:proteolysis"/>
    <property type="evidence" value="ECO:0007669"/>
    <property type="project" value="UniProtKB-KW"/>
</dbReference>
<feature type="region of interest" description="Disordered" evidence="9">
    <location>
        <begin position="357"/>
        <end position="378"/>
    </location>
</feature>
<keyword evidence="2 7" id="KW-0645">Protease</keyword>
<feature type="active site" description="Charge relay system" evidence="6 7">
    <location>
        <position position="228"/>
    </location>
</feature>
<keyword evidence="5 7" id="KW-0720">Serine protease</keyword>
<evidence type="ECO:0000256" key="1">
    <source>
        <dbReference type="ARBA" id="ARBA00011073"/>
    </source>
</evidence>
<accession>J3PEA5</accession>
<dbReference type="GO" id="GO:0004252">
    <property type="term" value="F:serine-type endopeptidase activity"/>
    <property type="evidence" value="ECO:0007669"/>
    <property type="project" value="UniProtKB-UniRule"/>
</dbReference>
<dbReference type="InterPro" id="IPR051048">
    <property type="entry name" value="Peptidase_S8/S53_subtilisin"/>
</dbReference>
<dbReference type="InterPro" id="IPR022398">
    <property type="entry name" value="Peptidase_S8_His-AS"/>
</dbReference>
<evidence type="ECO:0000256" key="3">
    <source>
        <dbReference type="ARBA" id="ARBA00022729"/>
    </source>
</evidence>
<feature type="chain" id="PRO_5015095287" description="Minor extracellular protease vpr" evidence="10">
    <location>
        <begin position="19"/>
        <end position="930"/>
    </location>
</feature>
<dbReference type="PROSITE" id="PS51892">
    <property type="entry name" value="SUBTILASE"/>
    <property type="match status" value="1"/>
</dbReference>
<comment type="similarity">
    <text evidence="1 7 8">Belongs to the peptidase S8 family.</text>
</comment>
<proteinExistence type="inferred from homology"/>
<feature type="domain" description="C5a peptidase/Subtilisin-like protease SBT2-like Fn3-like" evidence="12">
    <location>
        <begin position="647"/>
        <end position="767"/>
    </location>
</feature>
<protein>
    <recommendedName>
        <fullName evidence="16">Minor extracellular protease vpr</fullName>
    </recommendedName>
</protein>
<feature type="domain" description="Peptidase S8/S53" evidence="11">
    <location>
        <begin position="170"/>
        <end position="587"/>
    </location>
</feature>
<evidence type="ECO:0000256" key="5">
    <source>
        <dbReference type="ARBA" id="ARBA00022825"/>
    </source>
</evidence>
<dbReference type="AlphaFoldDB" id="J3PEA5"/>
<keyword evidence="3 10" id="KW-0732">Signal</keyword>
<reference evidence="14" key="4">
    <citation type="journal article" date="2015" name="G3 (Bethesda)">
        <title>Genome sequences of three phytopathogenic species of the Magnaporthaceae family of fungi.</title>
        <authorList>
            <person name="Okagaki L.H."/>
            <person name="Nunes C.C."/>
            <person name="Sailsbery J."/>
            <person name="Clay B."/>
            <person name="Brown D."/>
            <person name="John T."/>
            <person name="Oh Y."/>
            <person name="Young N."/>
            <person name="Fitzgerald M."/>
            <person name="Haas B.J."/>
            <person name="Zeng Q."/>
            <person name="Young S."/>
            <person name="Adiconis X."/>
            <person name="Fan L."/>
            <person name="Levin J.Z."/>
            <person name="Mitchell T.K."/>
            <person name="Okubara P.A."/>
            <person name="Farman M.L."/>
            <person name="Kohn L.M."/>
            <person name="Birren B."/>
            <person name="Ma L.-J."/>
            <person name="Dean R.A."/>
        </authorList>
    </citation>
    <scope>NUCLEOTIDE SEQUENCE</scope>
    <source>
        <strain evidence="14">R3-111a-1</strain>
    </source>
</reference>
<dbReference type="Gene3D" id="2.60.40.1710">
    <property type="entry name" value="Subtilisin-like superfamily"/>
    <property type="match status" value="1"/>
</dbReference>
<dbReference type="PROSITE" id="PS00136">
    <property type="entry name" value="SUBTILASE_ASP"/>
    <property type="match status" value="1"/>
</dbReference>
<feature type="active site" description="Charge relay system" evidence="6 7">
    <location>
        <position position="569"/>
    </location>
</feature>
<dbReference type="Proteomes" id="UP000006039">
    <property type="component" value="Unassembled WGS sequence"/>
</dbReference>
<dbReference type="RefSeq" id="XP_009227983.1">
    <property type="nucleotide sequence ID" value="XM_009229719.1"/>
</dbReference>
<dbReference type="CDD" id="cd02124">
    <property type="entry name" value="PA_PoS1_like"/>
    <property type="match status" value="1"/>
</dbReference>
<dbReference type="CDD" id="cd07489">
    <property type="entry name" value="Peptidases_S8_5"/>
    <property type="match status" value="1"/>
</dbReference>
<evidence type="ECO:0000313" key="15">
    <source>
        <dbReference type="Proteomes" id="UP000006039"/>
    </source>
</evidence>
<dbReference type="eggNOG" id="KOG4266">
    <property type="taxonomic scope" value="Eukaryota"/>
</dbReference>
<dbReference type="Pfam" id="PF00082">
    <property type="entry name" value="Peptidase_S8"/>
    <property type="match status" value="1"/>
</dbReference>
<feature type="active site" description="Charge relay system" evidence="6 7">
    <location>
        <position position="179"/>
    </location>
</feature>
<dbReference type="PROSITE" id="PS00137">
    <property type="entry name" value="SUBTILASE_HIS"/>
    <property type="match status" value="1"/>
</dbReference>
<evidence type="ECO:0000259" key="11">
    <source>
        <dbReference type="Pfam" id="PF00082"/>
    </source>
</evidence>
<dbReference type="InterPro" id="IPR036852">
    <property type="entry name" value="Peptidase_S8/S53_dom_sf"/>
</dbReference>
<dbReference type="GeneID" id="20352286"/>
<reference evidence="15" key="1">
    <citation type="submission" date="2010-07" db="EMBL/GenBank/DDBJ databases">
        <title>The genome sequence of Gaeumannomyces graminis var. tritici strain R3-111a-1.</title>
        <authorList>
            <consortium name="The Broad Institute Genome Sequencing Platform"/>
            <person name="Ma L.-J."/>
            <person name="Dead R."/>
            <person name="Young S."/>
            <person name="Zeng Q."/>
            <person name="Koehrsen M."/>
            <person name="Alvarado L."/>
            <person name="Berlin A."/>
            <person name="Chapman S.B."/>
            <person name="Chen Z."/>
            <person name="Freedman E."/>
            <person name="Gellesch M."/>
            <person name="Goldberg J."/>
            <person name="Griggs A."/>
            <person name="Gujja S."/>
            <person name="Heilman E.R."/>
            <person name="Heiman D."/>
            <person name="Hepburn T."/>
            <person name="Howarth C."/>
            <person name="Jen D."/>
            <person name="Larson L."/>
            <person name="Mehta T."/>
            <person name="Neiman D."/>
            <person name="Pearson M."/>
            <person name="Roberts A."/>
            <person name="Saif S."/>
            <person name="Shea T."/>
            <person name="Shenoy N."/>
            <person name="Sisk P."/>
            <person name="Stolte C."/>
            <person name="Sykes S."/>
            <person name="Walk T."/>
            <person name="White J."/>
            <person name="Yandava C."/>
            <person name="Haas B."/>
            <person name="Nusbaum C."/>
            <person name="Birren B."/>
        </authorList>
    </citation>
    <scope>NUCLEOTIDE SEQUENCE [LARGE SCALE GENOMIC DNA]</scope>
    <source>
        <strain evidence="15">R3-111a-1</strain>
    </source>
</reference>
<feature type="compositionally biased region" description="Polar residues" evidence="9">
    <location>
        <begin position="367"/>
        <end position="378"/>
    </location>
</feature>
<dbReference type="InterPro" id="IPR023827">
    <property type="entry name" value="Peptidase_S8_Asp-AS"/>
</dbReference>
<dbReference type="Pfam" id="PF06280">
    <property type="entry name" value="fn3_5"/>
    <property type="match status" value="1"/>
</dbReference>
<dbReference type="PROSITE" id="PS00138">
    <property type="entry name" value="SUBTILASE_SER"/>
    <property type="match status" value="1"/>
</dbReference>
<dbReference type="PRINTS" id="PR00723">
    <property type="entry name" value="SUBTILISIN"/>
</dbReference>
<reference evidence="14" key="5">
    <citation type="submission" date="2018-04" db="UniProtKB">
        <authorList>
            <consortium name="EnsemblFungi"/>
        </authorList>
    </citation>
    <scope>IDENTIFICATION</scope>
    <source>
        <strain evidence="14">R3-111a-1</strain>
    </source>
</reference>
<evidence type="ECO:0000256" key="2">
    <source>
        <dbReference type="ARBA" id="ARBA00022670"/>
    </source>
</evidence>
<dbReference type="HOGENOM" id="CLU_003559_3_1_1"/>
<dbReference type="SUPFAM" id="SSF52743">
    <property type="entry name" value="Subtilisin-like"/>
    <property type="match status" value="1"/>
</dbReference>
<dbReference type="PANTHER" id="PTHR43399:SF4">
    <property type="entry name" value="CELL WALL-ASSOCIATED PROTEASE"/>
    <property type="match status" value="1"/>
</dbReference>
<keyword evidence="4 7" id="KW-0378">Hydrolase</keyword>